<dbReference type="PANTHER" id="PTHR47723">
    <property type="entry name" value="OS05G0353850 PROTEIN"/>
    <property type="match status" value="1"/>
</dbReference>
<evidence type="ECO:0008006" key="3">
    <source>
        <dbReference type="Google" id="ProtNLM"/>
    </source>
</evidence>
<keyword evidence="2" id="KW-1185">Reference proteome</keyword>
<dbReference type="Gene3D" id="3.30.420.10">
    <property type="entry name" value="Ribonuclease H-like superfamily/Ribonuclease H"/>
    <property type="match status" value="1"/>
</dbReference>
<reference evidence="2" key="1">
    <citation type="journal article" date="2017" name="Front. Plant Sci.">
        <title>Climate Clever Clovers: New Paradigm to Reduce the Environmental Footprint of Ruminants by Breeding Low Methanogenic Forages Utilizing Haplotype Variation.</title>
        <authorList>
            <person name="Kaur P."/>
            <person name="Appels R."/>
            <person name="Bayer P.E."/>
            <person name="Keeble-Gagnere G."/>
            <person name="Wang J."/>
            <person name="Hirakawa H."/>
            <person name="Shirasawa K."/>
            <person name="Vercoe P."/>
            <person name="Stefanova K."/>
            <person name="Durmic Z."/>
            <person name="Nichols P."/>
            <person name="Revell C."/>
            <person name="Isobe S.N."/>
            <person name="Edwards D."/>
            <person name="Erskine W."/>
        </authorList>
    </citation>
    <scope>NUCLEOTIDE SEQUENCE [LARGE SCALE GENOMIC DNA]</scope>
    <source>
        <strain evidence="2">cv. Daliak</strain>
    </source>
</reference>
<dbReference type="OrthoDB" id="1938131at2759"/>
<proteinExistence type="predicted"/>
<name>A0A2Z6N8S1_TRISU</name>
<gene>
    <name evidence="1" type="ORF">TSUD_218370</name>
</gene>
<accession>A0A2Z6N8S1</accession>
<dbReference type="AlphaFoldDB" id="A0A2Z6N8S1"/>
<sequence length="98" mass="10697">MVVQEPTQEFVILKAFNVSVHHPKAPVIKEILWHPPLYNWIKCNTDGAALDSPGLASCGGIFRDYTANFLGGFSINIGNSYALHAELIGAMNAIEITQ</sequence>
<dbReference type="InterPro" id="IPR012337">
    <property type="entry name" value="RNaseH-like_sf"/>
</dbReference>
<dbReference type="GO" id="GO:0003676">
    <property type="term" value="F:nucleic acid binding"/>
    <property type="evidence" value="ECO:0007669"/>
    <property type="project" value="InterPro"/>
</dbReference>
<dbReference type="EMBL" id="DF973501">
    <property type="protein sequence ID" value="GAU32660.1"/>
    <property type="molecule type" value="Genomic_DNA"/>
</dbReference>
<dbReference type="SUPFAM" id="SSF53098">
    <property type="entry name" value="Ribonuclease H-like"/>
    <property type="match status" value="1"/>
</dbReference>
<evidence type="ECO:0000313" key="2">
    <source>
        <dbReference type="Proteomes" id="UP000242715"/>
    </source>
</evidence>
<dbReference type="CDD" id="cd06222">
    <property type="entry name" value="RNase_H_like"/>
    <property type="match status" value="1"/>
</dbReference>
<dbReference type="InterPro" id="IPR036397">
    <property type="entry name" value="RNaseH_sf"/>
</dbReference>
<dbReference type="Proteomes" id="UP000242715">
    <property type="component" value="Unassembled WGS sequence"/>
</dbReference>
<dbReference type="PANTHER" id="PTHR47723:SF19">
    <property type="entry name" value="POLYNUCLEOTIDYL TRANSFERASE, RIBONUCLEASE H-LIKE SUPERFAMILY PROTEIN"/>
    <property type="match status" value="1"/>
</dbReference>
<evidence type="ECO:0000313" key="1">
    <source>
        <dbReference type="EMBL" id="GAU32660.1"/>
    </source>
</evidence>
<dbReference type="InterPro" id="IPR053151">
    <property type="entry name" value="RNase_H-like"/>
</dbReference>
<protein>
    <recommendedName>
        <fullName evidence="3">RNase H type-1 domain-containing protein</fullName>
    </recommendedName>
</protein>
<dbReference type="InterPro" id="IPR044730">
    <property type="entry name" value="RNase_H-like_dom_plant"/>
</dbReference>
<organism evidence="1 2">
    <name type="scientific">Trifolium subterraneum</name>
    <name type="common">Subterranean clover</name>
    <dbReference type="NCBI Taxonomy" id="3900"/>
    <lineage>
        <taxon>Eukaryota</taxon>
        <taxon>Viridiplantae</taxon>
        <taxon>Streptophyta</taxon>
        <taxon>Embryophyta</taxon>
        <taxon>Tracheophyta</taxon>
        <taxon>Spermatophyta</taxon>
        <taxon>Magnoliopsida</taxon>
        <taxon>eudicotyledons</taxon>
        <taxon>Gunneridae</taxon>
        <taxon>Pentapetalae</taxon>
        <taxon>rosids</taxon>
        <taxon>fabids</taxon>
        <taxon>Fabales</taxon>
        <taxon>Fabaceae</taxon>
        <taxon>Papilionoideae</taxon>
        <taxon>50 kb inversion clade</taxon>
        <taxon>NPAAA clade</taxon>
        <taxon>Hologalegina</taxon>
        <taxon>IRL clade</taxon>
        <taxon>Trifolieae</taxon>
        <taxon>Trifolium</taxon>
    </lineage>
</organism>